<name>A0A645EQQ9_9ZZZZ</name>
<sequence>MVFKIVKLNKQLSVGGCGGVTVGVHRIGENGVPAVADGIAVHNEGVVTCECPNRNLIIGRRPRPVSDPGGILVRTHKEVAFIHIHIM</sequence>
<organism evidence="1">
    <name type="scientific">bioreactor metagenome</name>
    <dbReference type="NCBI Taxonomy" id="1076179"/>
    <lineage>
        <taxon>unclassified sequences</taxon>
        <taxon>metagenomes</taxon>
        <taxon>ecological metagenomes</taxon>
    </lineage>
</organism>
<dbReference type="AlphaFoldDB" id="A0A645EQQ9"/>
<evidence type="ECO:0000313" key="1">
    <source>
        <dbReference type="EMBL" id="MPN04358.1"/>
    </source>
</evidence>
<protein>
    <submittedName>
        <fullName evidence="1">Uncharacterized protein</fullName>
    </submittedName>
</protein>
<gene>
    <name evidence="1" type="ORF">SDC9_151595</name>
</gene>
<comment type="caution">
    <text evidence="1">The sequence shown here is derived from an EMBL/GenBank/DDBJ whole genome shotgun (WGS) entry which is preliminary data.</text>
</comment>
<reference evidence="1" key="1">
    <citation type="submission" date="2019-08" db="EMBL/GenBank/DDBJ databases">
        <authorList>
            <person name="Kucharzyk K."/>
            <person name="Murdoch R.W."/>
            <person name="Higgins S."/>
            <person name="Loffler F."/>
        </authorList>
    </citation>
    <scope>NUCLEOTIDE SEQUENCE</scope>
</reference>
<proteinExistence type="predicted"/>
<accession>A0A645EQQ9</accession>
<dbReference type="EMBL" id="VSSQ01050273">
    <property type="protein sequence ID" value="MPN04358.1"/>
    <property type="molecule type" value="Genomic_DNA"/>
</dbReference>